<protein>
    <recommendedName>
        <fullName evidence="4">DUF3566 domain-containing protein</fullName>
    </recommendedName>
</protein>
<keyword evidence="1" id="KW-0812">Transmembrane</keyword>
<dbReference type="Proteomes" id="UP000467132">
    <property type="component" value="Unassembled WGS sequence"/>
</dbReference>
<evidence type="ECO:0000313" key="2">
    <source>
        <dbReference type="EMBL" id="NBI07425.1"/>
    </source>
</evidence>
<proteinExistence type="predicted"/>
<evidence type="ECO:0000313" key="3">
    <source>
        <dbReference type="Proteomes" id="UP000467132"/>
    </source>
</evidence>
<evidence type="ECO:0008006" key="4">
    <source>
        <dbReference type="Google" id="ProtNLM"/>
    </source>
</evidence>
<sequence length="95" mass="10200">MKKIEVRELGISSLVKVTLYFSIIPIALMIIVGVLAFIAGLISGERAAIAFGMLYLAMPIAVVIIYGVTMAIGGVLYNAFSSKFGGLEIFIKDKE</sequence>
<reference evidence="2 3" key="1">
    <citation type="submission" date="2018-08" db="EMBL/GenBank/DDBJ databases">
        <title>Murine metabolic-syndrome-specific gut microbial biobank.</title>
        <authorList>
            <person name="Liu C."/>
        </authorList>
    </citation>
    <scope>NUCLEOTIDE SEQUENCE [LARGE SCALE GENOMIC DNA]</scope>
    <source>
        <strain evidence="2 3">583</strain>
    </source>
</reference>
<keyword evidence="1" id="KW-1133">Transmembrane helix</keyword>
<feature type="transmembrane region" description="Helical" evidence="1">
    <location>
        <begin position="54"/>
        <end position="77"/>
    </location>
</feature>
<feature type="transmembrane region" description="Helical" evidence="1">
    <location>
        <begin position="20"/>
        <end position="42"/>
    </location>
</feature>
<gene>
    <name evidence="2" type="ORF">D3Z33_11245</name>
</gene>
<evidence type="ECO:0000256" key="1">
    <source>
        <dbReference type="SAM" id="Phobius"/>
    </source>
</evidence>
<name>A0A845QY72_9CLOT</name>
<dbReference type="EMBL" id="QXXA01000012">
    <property type="protein sequence ID" value="NBI07425.1"/>
    <property type="molecule type" value="Genomic_DNA"/>
</dbReference>
<organism evidence="2 3">
    <name type="scientific">Senegalia massiliensis</name>
    <dbReference type="NCBI Taxonomy" id="1720316"/>
    <lineage>
        <taxon>Bacteria</taxon>
        <taxon>Bacillati</taxon>
        <taxon>Bacillota</taxon>
        <taxon>Clostridia</taxon>
        <taxon>Eubacteriales</taxon>
        <taxon>Clostridiaceae</taxon>
        <taxon>Senegalia</taxon>
    </lineage>
</organism>
<dbReference type="AlphaFoldDB" id="A0A845QY72"/>
<keyword evidence="3" id="KW-1185">Reference proteome</keyword>
<keyword evidence="1" id="KW-0472">Membrane</keyword>
<dbReference type="OrthoDB" id="2653778at2"/>
<dbReference type="RefSeq" id="WP_160197887.1">
    <property type="nucleotide sequence ID" value="NZ_QXXA01000012.1"/>
</dbReference>
<accession>A0A845QY72</accession>
<comment type="caution">
    <text evidence="2">The sequence shown here is derived from an EMBL/GenBank/DDBJ whole genome shotgun (WGS) entry which is preliminary data.</text>
</comment>